<dbReference type="CDD" id="cd00143">
    <property type="entry name" value="PP2Cc"/>
    <property type="match status" value="1"/>
</dbReference>
<keyword evidence="8" id="KW-0464">Manganese</keyword>
<reference evidence="13" key="2">
    <citation type="submission" date="2025-08" db="UniProtKB">
        <authorList>
            <consortium name="RefSeq"/>
        </authorList>
    </citation>
    <scope>IDENTIFICATION</scope>
    <source>
        <tissue evidence="13">Leaf</tissue>
    </source>
</reference>
<evidence type="ECO:0000256" key="6">
    <source>
        <dbReference type="ARBA" id="ARBA00022842"/>
    </source>
</evidence>
<comment type="similarity">
    <text evidence="9">Belongs to the PP2C family.</text>
</comment>
<dbReference type="InterPro" id="IPR036457">
    <property type="entry name" value="PPM-type-like_dom_sf"/>
</dbReference>
<keyword evidence="4" id="KW-0479">Metal-binding</keyword>
<dbReference type="InterPro" id="IPR001932">
    <property type="entry name" value="PPM-type_phosphatase-like_dom"/>
</dbReference>
<evidence type="ECO:0000256" key="8">
    <source>
        <dbReference type="ARBA" id="ARBA00023211"/>
    </source>
</evidence>
<protein>
    <recommendedName>
        <fullName evidence="3">protein-serine/threonine phosphatase</fullName>
        <ecNumber evidence="3">3.1.3.16</ecNumber>
    </recommendedName>
</protein>
<dbReference type="GeneID" id="104703092"/>
<feature type="domain" description="PPM-type phosphatase" evidence="11">
    <location>
        <begin position="91"/>
        <end position="358"/>
    </location>
</feature>
<name>A0ABM0SWZ1_CAMSA</name>
<dbReference type="PANTHER" id="PTHR13832">
    <property type="entry name" value="PROTEIN PHOSPHATASE 2C"/>
    <property type="match status" value="1"/>
</dbReference>
<evidence type="ECO:0000313" key="13">
    <source>
        <dbReference type="RefSeq" id="XP_010417333.1"/>
    </source>
</evidence>
<reference evidence="12" key="1">
    <citation type="journal article" date="2014" name="Nat. Commun.">
        <title>The emerging biofuel crop Camelina sativa retains a highly undifferentiated hexaploid genome structure.</title>
        <authorList>
            <person name="Kagale S."/>
            <person name="Koh C."/>
            <person name="Nixon J."/>
            <person name="Bollina V."/>
            <person name="Clarke W.E."/>
            <person name="Tuteja R."/>
            <person name="Spillane C."/>
            <person name="Robinson S.J."/>
            <person name="Links M.G."/>
            <person name="Clarke C."/>
            <person name="Higgins E.E."/>
            <person name="Huebert T."/>
            <person name="Sharpe A.G."/>
            <person name="Parkin I.A."/>
        </authorList>
    </citation>
    <scope>NUCLEOTIDE SEQUENCE [LARGE SCALE GENOMIC DNA]</scope>
    <source>
        <strain evidence="12">cv. DH55</strain>
    </source>
</reference>
<dbReference type="RefSeq" id="XP_010417333.1">
    <property type="nucleotide sequence ID" value="XM_010419031.2"/>
</dbReference>
<gene>
    <name evidence="13" type="primary">LOC104703092</name>
</gene>
<evidence type="ECO:0000256" key="1">
    <source>
        <dbReference type="ARBA" id="ARBA00001936"/>
    </source>
</evidence>
<dbReference type="PROSITE" id="PS01032">
    <property type="entry name" value="PPM_1"/>
    <property type="match status" value="1"/>
</dbReference>
<accession>A0ABM0SWZ1</accession>
<organism evidence="12 13">
    <name type="scientific">Camelina sativa</name>
    <name type="common">False flax</name>
    <name type="synonym">Myagrum sativum</name>
    <dbReference type="NCBI Taxonomy" id="90675"/>
    <lineage>
        <taxon>Eukaryota</taxon>
        <taxon>Viridiplantae</taxon>
        <taxon>Streptophyta</taxon>
        <taxon>Embryophyta</taxon>
        <taxon>Tracheophyta</taxon>
        <taxon>Spermatophyta</taxon>
        <taxon>Magnoliopsida</taxon>
        <taxon>eudicotyledons</taxon>
        <taxon>Gunneridae</taxon>
        <taxon>Pentapetalae</taxon>
        <taxon>rosids</taxon>
        <taxon>malvids</taxon>
        <taxon>Brassicales</taxon>
        <taxon>Brassicaceae</taxon>
        <taxon>Camelineae</taxon>
        <taxon>Camelina</taxon>
    </lineage>
</organism>
<evidence type="ECO:0000256" key="5">
    <source>
        <dbReference type="ARBA" id="ARBA00022801"/>
    </source>
</evidence>
<dbReference type="Pfam" id="PF00481">
    <property type="entry name" value="PP2C"/>
    <property type="match status" value="1"/>
</dbReference>
<evidence type="ECO:0000259" key="11">
    <source>
        <dbReference type="PROSITE" id="PS51746"/>
    </source>
</evidence>
<keyword evidence="5 9" id="KW-0378">Hydrolase</keyword>
<evidence type="ECO:0000256" key="9">
    <source>
        <dbReference type="RuleBase" id="RU003465"/>
    </source>
</evidence>
<dbReference type="InterPro" id="IPR000222">
    <property type="entry name" value="PP2C_BS"/>
</dbReference>
<dbReference type="Proteomes" id="UP000694864">
    <property type="component" value="Chromosome 7"/>
</dbReference>
<feature type="region of interest" description="Disordered" evidence="10">
    <location>
        <begin position="1"/>
        <end position="28"/>
    </location>
</feature>
<proteinExistence type="inferred from homology"/>
<evidence type="ECO:0000256" key="2">
    <source>
        <dbReference type="ARBA" id="ARBA00001946"/>
    </source>
</evidence>
<dbReference type="SUPFAM" id="SSF81606">
    <property type="entry name" value="PP2C-like"/>
    <property type="match status" value="1"/>
</dbReference>
<dbReference type="EC" id="3.1.3.16" evidence="3"/>
<evidence type="ECO:0000313" key="12">
    <source>
        <dbReference type="Proteomes" id="UP000694864"/>
    </source>
</evidence>
<evidence type="ECO:0000256" key="4">
    <source>
        <dbReference type="ARBA" id="ARBA00022723"/>
    </source>
</evidence>
<dbReference type="PROSITE" id="PS51746">
    <property type="entry name" value="PPM_2"/>
    <property type="match status" value="1"/>
</dbReference>
<comment type="cofactor">
    <cofactor evidence="2">
        <name>Mg(2+)</name>
        <dbReference type="ChEBI" id="CHEBI:18420"/>
    </cofactor>
</comment>
<dbReference type="InterPro" id="IPR015655">
    <property type="entry name" value="PP2C"/>
</dbReference>
<evidence type="ECO:0000256" key="3">
    <source>
        <dbReference type="ARBA" id="ARBA00013081"/>
    </source>
</evidence>
<evidence type="ECO:0000256" key="7">
    <source>
        <dbReference type="ARBA" id="ARBA00022912"/>
    </source>
</evidence>
<evidence type="ECO:0000256" key="10">
    <source>
        <dbReference type="SAM" id="MobiDB-lite"/>
    </source>
</evidence>
<sequence length="394" mass="42877">MEETRGTSDPENGSSSYGGKPPNPLSFSSSSSAAVAAVYRQSFDGERSLAPCNKRSLVRHQSLVKTKVSDISVENEFTLEKNKSEFVPSMRSGAWSDIGSRSSMEDAYLCVDNFMDSFGLQNSEAGPSAFYGVFDGHGGKHAADFACYHIPRYIVGDQEFPSEINKVMSSAFLQTDTAFLEACSLDGSLASGTTALAAILFGRSLVVANAGDCRAVLSRQGKAIEMSRDHKPMSSKERRRIEASGGYVYDGYLNGQLNVARALGDFHMEGMKKKKDGSDGGPLIAEPELMTTKLTEEDEFLIIGCDGVWDVFMSQNAIDFARRRLQEHNDPLMCSKELVEEAIKRKSGDNVTAVVVCLQPQPPPNLVAPRLRVQRSFSAEGLKDLQSFLDGLGD</sequence>
<dbReference type="SMART" id="SM00332">
    <property type="entry name" value="PP2Cc"/>
    <property type="match status" value="1"/>
</dbReference>
<keyword evidence="7 9" id="KW-0904">Protein phosphatase</keyword>
<comment type="cofactor">
    <cofactor evidence="1">
        <name>Mn(2+)</name>
        <dbReference type="ChEBI" id="CHEBI:29035"/>
    </cofactor>
</comment>
<keyword evidence="12" id="KW-1185">Reference proteome</keyword>
<keyword evidence="6" id="KW-0460">Magnesium</keyword>
<dbReference type="PANTHER" id="PTHR13832:SF790">
    <property type="entry name" value="PROTEIN PHOSPHATASE 2C 22-RELATED"/>
    <property type="match status" value="1"/>
</dbReference>
<dbReference type="Gene3D" id="3.60.40.10">
    <property type="entry name" value="PPM-type phosphatase domain"/>
    <property type="match status" value="1"/>
</dbReference>